<dbReference type="FunFam" id="3.30.420.40:FF:000028">
    <property type="entry name" value="heat shock 70 kDa protein-like"/>
    <property type="match status" value="1"/>
</dbReference>
<dbReference type="PROSITE" id="PS50042">
    <property type="entry name" value="CNMP_BINDING_3"/>
    <property type="match status" value="1"/>
</dbReference>
<evidence type="ECO:0000256" key="3">
    <source>
        <dbReference type="ARBA" id="ARBA00022840"/>
    </source>
</evidence>
<comment type="caution">
    <text evidence="6">The sequence shown here is derived from an EMBL/GenBank/DDBJ whole genome shotgun (WGS) entry which is preliminary data.</text>
</comment>
<dbReference type="PRINTS" id="PR00301">
    <property type="entry name" value="HEATSHOCK70"/>
</dbReference>
<dbReference type="EMBL" id="BGPR01003904">
    <property type="protein sequence ID" value="GBM93768.1"/>
    <property type="molecule type" value="Genomic_DNA"/>
</dbReference>
<evidence type="ECO:0000256" key="2">
    <source>
        <dbReference type="ARBA" id="ARBA00022741"/>
    </source>
</evidence>
<protein>
    <submittedName>
        <fullName evidence="6">Major heat shock protein Ab</fullName>
    </submittedName>
</protein>
<dbReference type="InterPro" id="IPR013126">
    <property type="entry name" value="Hsp_70_fam"/>
</dbReference>
<dbReference type="SUPFAM" id="SSF53067">
    <property type="entry name" value="Actin-like ATPase domain"/>
    <property type="match status" value="1"/>
</dbReference>
<dbReference type="InterPro" id="IPR000595">
    <property type="entry name" value="cNMP-bd_dom"/>
</dbReference>
<keyword evidence="6" id="KW-0346">Stress response</keyword>
<feature type="domain" description="Cyclic nucleotide-binding" evidence="5">
    <location>
        <begin position="51"/>
        <end position="104"/>
    </location>
</feature>
<dbReference type="Proteomes" id="UP000499080">
    <property type="component" value="Unassembled WGS sequence"/>
</dbReference>
<keyword evidence="3" id="KW-0067">ATP-binding</keyword>
<dbReference type="OrthoDB" id="6511113at2759"/>
<accession>A0A4Y2JW82</accession>
<dbReference type="PANTHER" id="PTHR19375">
    <property type="entry name" value="HEAT SHOCK PROTEIN 70KDA"/>
    <property type="match status" value="1"/>
</dbReference>
<sequence>MGSFTRHTTISVNPEEARICIPSSANSHPRERAHAPAICTNLGTTYSWVGVIQHGKVEIIANDQENRTTPSVVAFTETGRLIGEPAKSQIAKNPKKAKLSMRKD</sequence>
<feature type="region of interest" description="Disordered" evidence="4">
    <location>
        <begin position="85"/>
        <end position="104"/>
    </location>
</feature>
<evidence type="ECO:0000259" key="5">
    <source>
        <dbReference type="PROSITE" id="PS50042"/>
    </source>
</evidence>
<reference evidence="6 7" key="1">
    <citation type="journal article" date="2019" name="Sci. Rep.">
        <title>Orb-weaving spider Araneus ventricosus genome elucidates the spidroin gene catalogue.</title>
        <authorList>
            <person name="Kono N."/>
            <person name="Nakamura H."/>
            <person name="Ohtoshi R."/>
            <person name="Moran D.A.P."/>
            <person name="Shinohara A."/>
            <person name="Yoshida Y."/>
            <person name="Fujiwara M."/>
            <person name="Mori M."/>
            <person name="Tomita M."/>
            <person name="Arakawa K."/>
        </authorList>
    </citation>
    <scope>NUCLEOTIDE SEQUENCE [LARGE SCALE GENOMIC DNA]</scope>
</reference>
<dbReference type="GO" id="GO:0140662">
    <property type="term" value="F:ATP-dependent protein folding chaperone"/>
    <property type="evidence" value="ECO:0007669"/>
    <property type="project" value="InterPro"/>
</dbReference>
<dbReference type="GO" id="GO:0005524">
    <property type="term" value="F:ATP binding"/>
    <property type="evidence" value="ECO:0007669"/>
    <property type="project" value="UniProtKB-KW"/>
</dbReference>
<organism evidence="6 7">
    <name type="scientific">Araneus ventricosus</name>
    <name type="common">Orbweaver spider</name>
    <name type="synonym">Epeira ventricosa</name>
    <dbReference type="NCBI Taxonomy" id="182803"/>
    <lineage>
        <taxon>Eukaryota</taxon>
        <taxon>Metazoa</taxon>
        <taxon>Ecdysozoa</taxon>
        <taxon>Arthropoda</taxon>
        <taxon>Chelicerata</taxon>
        <taxon>Arachnida</taxon>
        <taxon>Araneae</taxon>
        <taxon>Araneomorphae</taxon>
        <taxon>Entelegynae</taxon>
        <taxon>Araneoidea</taxon>
        <taxon>Araneidae</taxon>
        <taxon>Araneus</taxon>
    </lineage>
</organism>
<dbReference type="Pfam" id="PF00012">
    <property type="entry name" value="HSP70"/>
    <property type="match status" value="1"/>
</dbReference>
<comment type="similarity">
    <text evidence="1">Belongs to the heat shock protein 70 family.</text>
</comment>
<evidence type="ECO:0000256" key="1">
    <source>
        <dbReference type="ARBA" id="ARBA00007381"/>
    </source>
</evidence>
<dbReference type="Gene3D" id="3.30.420.40">
    <property type="match status" value="1"/>
</dbReference>
<dbReference type="AlphaFoldDB" id="A0A4Y2JW82"/>
<gene>
    <name evidence="6" type="primary">Hsp70Ab</name>
    <name evidence="6" type="ORF">AVEN_51616_1</name>
</gene>
<proteinExistence type="inferred from homology"/>
<keyword evidence="7" id="KW-1185">Reference proteome</keyword>
<evidence type="ECO:0000313" key="7">
    <source>
        <dbReference type="Proteomes" id="UP000499080"/>
    </source>
</evidence>
<keyword evidence="2" id="KW-0547">Nucleotide-binding</keyword>
<dbReference type="InterPro" id="IPR043129">
    <property type="entry name" value="ATPase_NBD"/>
</dbReference>
<name>A0A4Y2JW82_ARAVE</name>
<evidence type="ECO:0000256" key="4">
    <source>
        <dbReference type="SAM" id="MobiDB-lite"/>
    </source>
</evidence>
<feature type="compositionally biased region" description="Basic residues" evidence="4">
    <location>
        <begin position="93"/>
        <end position="104"/>
    </location>
</feature>
<evidence type="ECO:0000313" key="6">
    <source>
        <dbReference type="EMBL" id="GBM93768.1"/>
    </source>
</evidence>